<name>A0ABW8TFN9_9CLOT</name>
<feature type="domain" description="HTH tetR-type" evidence="3">
    <location>
        <begin position="2"/>
        <end position="62"/>
    </location>
</feature>
<dbReference type="PANTHER" id="PTHR43479">
    <property type="entry name" value="ACREF/ENVCD OPERON REPRESSOR-RELATED"/>
    <property type="match status" value="1"/>
</dbReference>
<dbReference type="InterPro" id="IPR050624">
    <property type="entry name" value="HTH-type_Tx_Regulator"/>
</dbReference>
<feature type="DNA-binding region" description="H-T-H motif" evidence="2">
    <location>
        <begin position="25"/>
        <end position="44"/>
    </location>
</feature>
<dbReference type="Pfam" id="PF00440">
    <property type="entry name" value="TetR_N"/>
    <property type="match status" value="1"/>
</dbReference>
<dbReference type="InterPro" id="IPR001647">
    <property type="entry name" value="HTH_TetR"/>
</dbReference>
<dbReference type="PROSITE" id="PS50977">
    <property type="entry name" value="HTH_TETR_2"/>
    <property type="match status" value="1"/>
</dbReference>
<dbReference type="Proteomes" id="UP001623592">
    <property type="component" value="Unassembled WGS sequence"/>
</dbReference>
<proteinExistence type="predicted"/>
<comment type="caution">
    <text evidence="4">The sequence shown here is derived from an EMBL/GenBank/DDBJ whole genome shotgun (WGS) entry which is preliminary data.</text>
</comment>
<dbReference type="SUPFAM" id="SSF48498">
    <property type="entry name" value="Tetracyclin repressor-like, C-terminal domain"/>
    <property type="match status" value="1"/>
</dbReference>
<dbReference type="InterPro" id="IPR023772">
    <property type="entry name" value="DNA-bd_HTH_TetR-type_CS"/>
</dbReference>
<keyword evidence="1 2" id="KW-0238">DNA-binding</keyword>
<dbReference type="PROSITE" id="PS01081">
    <property type="entry name" value="HTH_TETR_1"/>
    <property type="match status" value="1"/>
</dbReference>
<gene>
    <name evidence="4" type="ORF">ACJDT4_12890</name>
</gene>
<evidence type="ECO:0000313" key="5">
    <source>
        <dbReference type="Proteomes" id="UP001623592"/>
    </source>
</evidence>
<dbReference type="Pfam" id="PF08359">
    <property type="entry name" value="TetR_C_4"/>
    <property type="match status" value="1"/>
</dbReference>
<dbReference type="RefSeq" id="WP_406787976.1">
    <property type="nucleotide sequence ID" value="NZ_JBJIAA010000010.1"/>
</dbReference>
<dbReference type="InterPro" id="IPR013570">
    <property type="entry name" value="Tscrpt_reg_YsiA_C"/>
</dbReference>
<dbReference type="InterPro" id="IPR036271">
    <property type="entry name" value="Tet_transcr_reg_TetR-rel_C_sf"/>
</dbReference>
<dbReference type="Gene3D" id="1.10.10.60">
    <property type="entry name" value="Homeodomain-like"/>
    <property type="match status" value="1"/>
</dbReference>
<reference evidence="4 5" key="1">
    <citation type="submission" date="2024-11" db="EMBL/GenBank/DDBJ databases">
        <authorList>
            <person name="Heng Y.C."/>
            <person name="Lim A.C.H."/>
            <person name="Lee J.K.Y."/>
            <person name="Kittelmann S."/>
        </authorList>
    </citation>
    <scope>NUCLEOTIDE SEQUENCE [LARGE SCALE GENOMIC DNA]</scope>
    <source>
        <strain evidence="4 5">WILCCON 0114</strain>
    </source>
</reference>
<accession>A0ABW8TFN9</accession>
<evidence type="ECO:0000256" key="2">
    <source>
        <dbReference type="PROSITE-ProRule" id="PRU00335"/>
    </source>
</evidence>
<protein>
    <submittedName>
        <fullName evidence="4">TetR/AcrR family transcriptional regulator</fullName>
    </submittedName>
</protein>
<sequence length="190" mass="21724">MNKTKRSIFESALKIFSNSGYSEATMDDIAINAGVAKGTLYYHFKSKEEIFKYVISEGMNVITEEMEEATKHITDPIQKIIAVCKVQFGLVYRNKDFFKVVMSQLWGQESRQFELREVVRVYIGEIERFLKEAMDAGALKKGETEFMAYTLFGTICSGAVYELINDNQKKIDDLVESITSYILKGIETDK</sequence>
<dbReference type="Gene3D" id="1.10.357.10">
    <property type="entry name" value="Tetracycline Repressor, domain 2"/>
    <property type="match status" value="1"/>
</dbReference>
<dbReference type="EMBL" id="JBJIAA010000010">
    <property type="protein sequence ID" value="MFL0251316.1"/>
    <property type="molecule type" value="Genomic_DNA"/>
</dbReference>
<dbReference type="SUPFAM" id="SSF46689">
    <property type="entry name" value="Homeodomain-like"/>
    <property type="match status" value="1"/>
</dbReference>
<organism evidence="4 5">
    <name type="scientific">Clostridium neuense</name>
    <dbReference type="NCBI Taxonomy" id="1728934"/>
    <lineage>
        <taxon>Bacteria</taxon>
        <taxon>Bacillati</taxon>
        <taxon>Bacillota</taxon>
        <taxon>Clostridia</taxon>
        <taxon>Eubacteriales</taxon>
        <taxon>Clostridiaceae</taxon>
        <taxon>Clostridium</taxon>
    </lineage>
</organism>
<dbReference type="InterPro" id="IPR009057">
    <property type="entry name" value="Homeodomain-like_sf"/>
</dbReference>
<dbReference type="PRINTS" id="PR00455">
    <property type="entry name" value="HTHTETR"/>
</dbReference>
<evidence type="ECO:0000313" key="4">
    <source>
        <dbReference type="EMBL" id="MFL0251316.1"/>
    </source>
</evidence>
<evidence type="ECO:0000259" key="3">
    <source>
        <dbReference type="PROSITE" id="PS50977"/>
    </source>
</evidence>
<evidence type="ECO:0000256" key="1">
    <source>
        <dbReference type="ARBA" id="ARBA00023125"/>
    </source>
</evidence>
<keyword evidence="5" id="KW-1185">Reference proteome</keyword>
<dbReference type="PANTHER" id="PTHR43479:SF11">
    <property type="entry name" value="ACREF_ENVCD OPERON REPRESSOR-RELATED"/>
    <property type="match status" value="1"/>
</dbReference>